<protein>
    <submittedName>
        <fullName evidence="2">Uncharacterized protein F54H12.2</fullName>
    </submittedName>
</protein>
<evidence type="ECO:0000313" key="3">
    <source>
        <dbReference type="Proteomes" id="UP000887116"/>
    </source>
</evidence>
<gene>
    <name evidence="2" type="primary">F54H12.2_79</name>
    <name evidence="2" type="ORF">TNCT_62582</name>
</gene>
<dbReference type="PANTHER" id="PTHR23409">
    <property type="entry name" value="RIBONUCLEOSIDE-DIPHOSPHATE REDUCTASE SMALL CHAIN"/>
    <property type="match status" value="1"/>
</dbReference>
<dbReference type="GO" id="GO:0005829">
    <property type="term" value="C:cytosol"/>
    <property type="evidence" value="ECO:0007669"/>
    <property type="project" value="TreeGrafter"/>
</dbReference>
<dbReference type="OrthoDB" id="5979489at2759"/>
<dbReference type="GO" id="GO:0009263">
    <property type="term" value="P:deoxyribonucleotide biosynthetic process"/>
    <property type="evidence" value="ECO:0007669"/>
    <property type="project" value="InterPro"/>
</dbReference>
<dbReference type="PANTHER" id="PTHR23409:SF21">
    <property type="entry name" value="CAPSID PROTEIN"/>
    <property type="match status" value="1"/>
</dbReference>
<comment type="caution">
    <text evidence="2">The sequence shown here is derived from an EMBL/GenBank/DDBJ whole genome shotgun (WGS) entry which is preliminary data.</text>
</comment>
<evidence type="ECO:0000313" key="2">
    <source>
        <dbReference type="EMBL" id="GFQ69835.1"/>
    </source>
</evidence>
<dbReference type="Proteomes" id="UP000887116">
    <property type="component" value="Unassembled WGS sequence"/>
</dbReference>
<sequence length="578" mass="65489">MDSRACACVKSELDLFNVNPVQLSTEDSSFTEIFPIASLSDKTPIEFYVSGSGEHYLDLAHTLLHLQVKVKKKNGTILGAPDQVAPINYLLNTLFSECSITLNDKQVSSQANYAYRCIFYALLSPRAVQESMLTSGLFYKDSASKHESVELANASDNINPGYQTIYSICKESKLIDMIGPLHFDLGNQSKCLINSVNFRIKLEKNKDSFALMSATQDFKIVIVHASLFVRKVKVAPSVMITHEVPLSKGFIKIPIRRTEVKSFALSSGMQSLIIPNAFIGQLPTRLIIDGNRMIPSKPLQPKFDHRNSYSRCYMSLFTDVGQYHTDQDINISYREYKEGYTLVATDLTPDLSADGMHESILRMRYVILMFHRKNLNVLTGNKYCSYSRSSTDSPSALKKHMSTLHTSMRLTDTDSDGEQLFPSPVKKTKSVKRKQALEKKEDSDSDTIDLFPPKEKTTTIKRKHASEKKEDNDSDTTELFPLKEEKTTKHISATEKNKKSRYDYDFADPAEEIKIIPPISAYLGKGTTIAIKEYRKSYYLSLQKCINNEIKNRFNLHIDQLNALKKAISVFQDHVKKH</sequence>
<proteinExistence type="predicted"/>
<keyword evidence="3" id="KW-1185">Reference proteome</keyword>
<dbReference type="AlphaFoldDB" id="A0A8X6F352"/>
<name>A0A8X6F352_TRICU</name>
<evidence type="ECO:0000256" key="1">
    <source>
        <dbReference type="SAM" id="MobiDB-lite"/>
    </source>
</evidence>
<dbReference type="InterPro" id="IPR000358">
    <property type="entry name" value="RNR_small_fam"/>
</dbReference>
<feature type="region of interest" description="Disordered" evidence="1">
    <location>
        <begin position="408"/>
        <end position="475"/>
    </location>
</feature>
<reference evidence="2" key="1">
    <citation type="submission" date="2020-07" db="EMBL/GenBank/DDBJ databases">
        <title>Multicomponent nature underlies the extraordinary mechanical properties of spider dragline silk.</title>
        <authorList>
            <person name="Kono N."/>
            <person name="Nakamura H."/>
            <person name="Mori M."/>
            <person name="Yoshida Y."/>
            <person name="Ohtoshi R."/>
            <person name="Malay A.D."/>
            <person name="Moran D.A.P."/>
            <person name="Tomita M."/>
            <person name="Numata K."/>
            <person name="Arakawa K."/>
        </authorList>
    </citation>
    <scope>NUCLEOTIDE SEQUENCE</scope>
</reference>
<accession>A0A8X6F352</accession>
<organism evidence="2 3">
    <name type="scientific">Trichonephila clavata</name>
    <name type="common">Joro spider</name>
    <name type="synonym">Nephila clavata</name>
    <dbReference type="NCBI Taxonomy" id="2740835"/>
    <lineage>
        <taxon>Eukaryota</taxon>
        <taxon>Metazoa</taxon>
        <taxon>Ecdysozoa</taxon>
        <taxon>Arthropoda</taxon>
        <taxon>Chelicerata</taxon>
        <taxon>Arachnida</taxon>
        <taxon>Araneae</taxon>
        <taxon>Araneomorphae</taxon>
        <taxon>Entelegynae</taxon>
        <taxon>Araneoidea</taxon>
        <taxon>Nephilidae</taxon>
        <taxon>Trichonephila</taxon>
    </lineage>
</organism>
<dbReference type="EMBL" id="BMAO01020781">
    <property type="protein sequence ID" value="GFQ69835.1"/>
    <property type="molecule type" value="Genomic_DNA"/>
</dbReference>
<dbReference type="GO" id="GO:0004748">
    <property type="term" value="F:ribonucleoside-diphosphate reductase activity, thioredoxin disulfide as acceptor"/>
    <property type="evidence" value="ECO:0007669"/>
    <property type="project" value="TreeGrafter"/>
</dbReference>